<evidence type="ECO:0000313" key="4">
    <source>
        <dbReference type="Proteomes" id="UP000694520"/>
    </source>
</evidence>
<reference evidence="3" key="1">
    <citation type="submission" date="2019-05" db="EMBL/GenBank/DDBJ databases">
        <authorList>
            <person name="Zhang S."/>
            <person name="Liu J."/>
        </authorList>
    </citation>
    <scope>NUCLEOTIDE SEQUENCE [LARGE SCALE GENOMIC DNA]</scope>
</reference>
<evidence type="ECO:0000259" key="2">
    <source>
        <dbReference type="PROSITE" id="PS50878"/>
    </source>
</evidence>
<dbReference type="PANTHER" id="PTHR47027:SF8">
    <property type="entry name" value="RIBONUCLEASE H"/>
    <property type="match status" value="1"/>
</dbReference>
<reference evidence="3" key="2">
    <citation type="submission" date="2025-08" db="UniProtKB">
        <authorList>
            <consortium name="Ensembl"/>
        </authorList>
    </citation>
    <scope>IDENTIFICATION</scope>
</reference>
<dbReference type="Pfam" id="PF00078">
    <property type="entry name" value="RVT_1"/>
    <property type="match status" value="1"/>
</dbReference>
<organism evidence="3 4">
    <name type="scientific">Bos mutus grunniens</name>
    <name type="common">Wild yak</name>
    <name type="synonym">Bos grunniens</name>
    <dbReference type="NCBI Taxonomy" id="30521"/>
    <lineage>
        <taxon>Eukaryota</taxon>
        <taxon>Metazoa</taxon>
        <taxon>Chordata</taxon>
        <taxon>Craniata</taxon>
        <taxon>Vertebrata</taxon>
        <taxon>Euteleostomi</taxon>
        <taxon>Mammalia</taxon>
        <taxon>Eutheria</taxon>
        <taxon>Laurasiatheria</taxon>
        <taxon>Artiodactyla</taxon>
        <taxon>Ruminantia</taxon>
        <taxon>Pecora</taxon>
        <taxon>Bovidae</taxon>
        <taxon>Bovinae</taxon>
        <taxon>Bos</taxon>
    </lineage>
</organism>
<dbReference type="AlphaFoldDB" id="A0A8B9YMU5"/>
<protein>
    <recommendedName>
        <fullName evidence="1">RNA-directed DNA polymerase</fullName>
        <ecNumber evidence="1">2.7.7.49</ecNumber>
    </recommendedName>
</protein>
<dbReference type="SUPFAM" id="SSF56672">
    <property type="entry name" value="DNA/RNA polymerases"/>
    <property type="match status" value="1"/>
</dbReference>
<dbReference type="Gene3D" id="3.60.10.10">
    <property type="entry name" value="Endonuclease/exonuclease/phosphatase"/>
    <property type="match status" value="1"/>
</dbReference>
<sequence>MSFSFIGDWNAKVGSQETPGVTGKFGLGIRNEAGQRLMEFCQENALVITNTLFQQHKRRLYTWTSPDGQHPNQTDYILCSQRWRSSIQSAKTRPGADCGSDHELLIAKFRLNLKKVGKTTRPFRYDLNQIPYDYTVEVRNRLKGLDLIDRVPDELWNEVRDIVQRTGIKTISMEKKCKKAKWLSGEALQIAVKRREAKSKGEKERYKHLNAEFQRIARRVKKAFFSDQCKEIEENNRMGKTRDLFKKIRDTKGTFHAKMGSIKDRNGMLLLLLLSRFSRVQLLATPWIAAHQAPPSMGFSRQEYWSGVPLPSPRNGMDLTEAEDIKKRWQEYTEELYKKDLHDPDNHDGVITDLEPDILECEVKWALESITTNKASGGDGIPVELFQILKDDAVKGRQQIWKTQQWPQDWKRSVFIPIPKKGNAKECSNYCIIALISHASKVMLKILQARLQQYVNRALSDVQAGFRKGRGSRDQIANICWIMEKSREFQKNIYFCFIDYAKAFDCVDHNKLWKILKEMGIPDHLICLLRNLYAGQKATVRTEHGTTDWFQIGKGVCQGCILSPCLFNLYAEYIMRNTGLEETQAGIKIAGRNINNLRYADDTTLMAESEEELKSLLMKVKVESEKVGLKLNIQKTKIMASGSITSWEIDGETVETVSDFIFLGSKITADGDCSHEIKRRLLLGRKVMTNLDSIFKSRDITLPTKVCLVKAMVFPVVMYGCESWTVKKAEH</sequence>
<dbReference type="PROSITE" id="PS50878">
    <property type="entry name" value="RT_POL"/>
    <property type="match status" value="1"/>
</dbReference>
<dbReference type="Ensembl" id="ENSBGRT00000046494.1">
    <property type="protein sequence ID" value="ENSBGRP00000040093.1"/>
    <property type="gene ID" value="ENSBGRG00000025152.1"/>
</dbReference>
<dbReference type="InterPro" id="IPR036691">
    <property type="entry name" value="Endo/exonu/phosph_ase_sf"/>
</dbReference>
<feature type="domain" description="Reverse transcriptase" evidence="2">
    <location>
        <begin position="399"/>
        <end position="667"/>
    </location>
</feature>
<accession>A0A8B9YMU5</accession>
<dbReference type="Proteomes" id="UP000694520">
    <property type="component" value="Chromosome 19"/>
</dbReference>
<dbReference type="GeneTree" id="ENSGT01140000282489"/>
<dbReference type="SUPFAM" id="SSF56219">
    <property type="entry name" value="DNase I-like"/>
    <property type="match status" value="1"/>
</dbReference>
<dbReference type="EC" id="2.7.7.49" evidence="1"/>
<keyword evidence="4" id="KW-1185">Reference proteome</keyword>
<evidence type="ECO:0000256" key="1">
    <source>
        <dbReference type="ARBA" id="ARBA00012493"/>
    </source>
</evidence>
<dbReference type="CDD" id="cd01650">
    <property type="entry name" value="RT_nLTR_like"/>
    <property type="match status" value="1"/>
</dbReference>
<name>A0A8B9YMU5_BOSMU</name>
<dbReference type="PANTHER" id="PTHR47027">
    <property type="entry name" value="REVERSE TRANSCRIPTASE DOMAIN-CONTAINING PROTEIN"/>
    <property type="match status" value="1"/>
</dbReference>
<evidence type="ECO:0000313" key="3">
    <source>
        <dbReference type="Ensembl" id="ENSBGRP00000040093.1"/>
    </source>
</evidence>
<dbReference type="GO" id="GO:0003964">
    <property type="term" value="F:RNA-directed DNA polymerase activity"/>
    <property type="evidence" value="ECO:0007669"/>
    <property type="project" value="UniProtKB-EC"/>
</dbReference>
<reference evidence="3" key="3">
    <citation type="submission" date="2025-09" db="UniProtKB">
        <authorList>
            <consortium name="Ensembl"/>
        </authorList>
    </citation>
    <scope>IDENTIFICATION</scope>
</reference>
<dbReference type="InterPro" id="IPR000477">
    <property type="entry name" value="RT_dom"/>
</dbReference>
<proteinExistence type="predicted"/>
<dbReference type="InterPro" id="IPR043502">
    <property type="entry name" value="DNA/RNA_pol_sf"/>
</dbReference>